<sequence length="130" mass="14830">MSKKTRECVVCKKVEVISKKGYIVINSAESENKLRMGYWYRFETDISAESLINSHVHKACYTKITRKLPSIKTQQQRVLKCSPLAENVQNDISLSESVEDSNAKEETIEKEVAEINQSSTVLNNYDENVP</sequence>
<proteinExistence type="predicted"/>
<reference evidence="1" key="1">
    <citation type="submission" date="2021-02" db="EMBL/GenBank/DDBJ databases">
        <authorList>
            <person name="Nowell W R."/>
        </authorList>
    </citation>
    <scope>NUCLEOTIDE SEQUENCE</scope>
</reference>
<dbReference type="Proteomes" id="UP000663836">
    <property type="component" value="Unassembled WGS sequence"/>
</dbReference>
<accession>A0A820IJN0</accession>
<protein>
    <submittedName>
        <fullName evidence="1">Uncharacterized protein</fullName>
    </submittedName>
</protein>
<comment type="caution">
    <text evidence="1">The sequence shown here is derived from an EMBL/GenBank/DDBJ whole genome shotgun (WGS) entry which is preliminary data.</text>
</comment>
<dbReference type="AlphaFoldDB" id="A0A820IJN0"/>
<feature type="non-terminal residue" evidence="1">
    <location>
        <position position="1"/>
    </location>
</feature>
<evidence type="ECO:0000313" key="2">
    <source>
        <dbReference type="Proteomes" id="UP000663836"/>
    </source>
</evidence>
<evidence type="ECO:0000313" key="1">
    <source>
        <dbReference type="EMBL" id="CAF4311265.1"/>
    </source>
</evidence>
<dbReference type="EMBL" id="CAJOBD010038718">
    <property type="protein sequence ID" value="CAF4311265.1"/>
    <property type="molecule type" value="Genomic_DNA"/>
</dbReference>
<gene>
    <name evidence="1" type="ORF">JBS370_LOCUS40722</name>
</gene>
<name>A0A820IJN0_9BILA</name>
<organism evidence="1 2">
    <name type="scientific">Rotaria sordida</name>
    <dbReference type="NCBI Taxonomy" id="392033"/>
    <lineage>
        <taxon>Eukaryota</taxon>
        <taxon>Metazoa</taxon>
        <taxon>Spiralia</taxon>
        <taxon>Gnathifera</taxon>
        <taxon>Rotifera</taxon>
        <taxon>Eurotatoria</taxon>
        <taxon>Bdelloidea</taxon>
        <taxon>Philodinida</taxon>
        <taxon>Philodinidae</taxon>
        <taxon>Rotaria</taxon>
    </lineage>
</organism>